<sequence length="142" mass="16334">MAQIMPFLFDNDGEKREGVEVDQCTEYRTQVSSLVLQGQPCGYPATSVIQLCRDIVTPITATAPSQSLSTRRLDAKAHTYILNIMVKVHWLEKWTLCNLITVLRMVSLNIASTMFTPQQNSHYEAWPDERRRKYGRKQQKSN</sequence>
<organism evidence="1 2">
    <name type="scientific">Ajellomyces capsulatus</name>
    <name type="common">Darling's disease fungus</name>
    <name type="synonym">Histoplasma capsulatum</name>
    <dbReference type="NCBI Taxonomy" id="5037"/>
    <lineage>
        <taxon>Eukaryota</taxon>
        <taxon>Fungi</taxon>
        <taxon>Dikarya</taxon>
        <taxon>Ascomycota</taxon>
        <taxon>Pezizomycotina</taxon>
        <taxon>Eurotiomycetes</taxon>
        <taxon>Eurotiomycetidae</taxon>
        <taxon>Onygenales</taxon>
        <taxon>Ajellomycetaceae</taxon>
        <taxon>Histoplasma</taxon>
    </lineage>
</organism>
<proteinExistence type="predicted"/>
<evidence type="ECO:0000313" key="2">
    <source>
        <dbReference type="Proteomes" id="UP000663671"/>
    </source>
</evidence>
<dbReference type="Proteomes" id="UP000663671">
    <property type="component" value="Chromosome 5"/>
</dbReference>
<dbReference type="EMBL" id="CP069111">
    <property type="protein sequence ID" value="QSS61753.1"/>
    <property type="molecule type" value="Genomic_DNA"/>
</dbReference>
<reference evidence="1" key="1">
    <citation type="submission" date="2021-01" db="EMBL/GenBank/DDBJ databases">
        <title>Chromosome-level genome assembly of a human fungal pathogen reveals clustering of transcriptionally co-regulated genes.</title>
        <authorList>
            <person name="Voorhies M."/>
            <person name="Cohen S."/>
            <person name="Shea T.P."/>
            <person name="Petrus S."/>
            <person name="Munoz J.F."/>
            <person name="Poplawski S."/>
            <person name="Goldman W.E."/>
            <person name="Michael T."/>
            <person name="Cuomo C.A."/>
            <person name="Sil A."/>
            <person name="Beyhan S."/>
        </authorList>
    </citation>
    <scope>NUCLEOTIDE SEQUENCE</scope>
    <source>
        <strain evidence="1">WU24</strain>
    </source>
</reference>
<gene>
    <name evidence="1" type="ORF">I7I51_03930</name>
</gene>
<name>A0A8A1MAL3_AJECA</name>
<accession>A0A8A1MAL3</accession>
<protein>
    <submittedName>
        <fullName evidence="1">Uncharacterized protein</fullName>
    </submittedName>
</protein>
<evidence type="ECO:0000313" key="1">
    <source>
        <dbReference type="EMBL" id="QSS61753.1"/>
    </source>
</evidence>
<dbReference type="VEuPathDB" id="FungiDB:I7I51_03930"/>
<dbReference type="AlphaFoldDB" id="A0A8A1MAL3"/>